<name>A0ABS9AEL0_9GAMM</name>
<keyword evidence="2" id="KW-1185">Reference proteome</keyword>
<protein>
    <submittedName>
        <fullName evidence="1">Uncharacterized protein</fullName>
    </submittedName>
</protein>
<reference evidence="1 2" key="1">
    <citation type="journal article" date="2021" name="Front. Microbiol.">
        <title>Aerobic Denitrification and Heterotrophic Sulfur Oxidation in the Genus Halomonas Revealed by Six Novel Species Characterizations and Genome-Based Analysis.</title>
        <authorList>
            <person name="Wang L."/>
            <person name="Shao Z."/>
        </authorList>
    </citation>
    <scope>NUCLEOTIDE SEQUENCE [LARGE SCALE GENOMIC DNA]</scope>
    <source>
        <strain evidence="1 2">MCCC 1A11036</strain>
    </source>
</reference>
<gene>
    <name evidence="1" type="ORF">HOP51_08580</name>
</gene>
<sequence>MQAHINTETRRNIARAYDTLRREQAKAYRLDTTSHIRPDFNRTAIQGNYIFLNQVPGLTKDQHIRLMREAKERIRKRDAEPAAWFYRPDRATWVHARYERGEFKDKSDAELGRAFTGDEEQS</sequence>
<comment type="caution">
    <text evidence="1">The sequence shown here is derived from an EMBL/GenBank/DDBJ whole genome shotgun (WGS) entry which is preliminary data.</text>
</comment>
<evidence type="ECO:0000313" key="2">
    <source>
        <dbReference type="Proteomes" id="UP001320122"/>
    </source>
</evidence>
<proteinExistence type="predicted"/>
<organism evidence="1 2">
    <name type="scientific">Billgrantia zhangzhouensis</name>
    <dbReference type="NCBI Taxonomy" id="2733481"/>
    <lineage>
        <taxon>Bacteria</taxon>
        <taxon>Pseudomonadati</taxon>
        <taxon>Pseudomonadota</taxon>
        <taxon>Gammaproteobacteria</taxon>
        <taxon>Oceanospirillales</taxon>
        <taxon>Halomonadaceae</taxon>
        <taxon>Billgrantia</taxon>
    </lineage>
</organism>
<dbReference type="Proteomes" id="UP001320122">
    <property type="component" value="Unassembled WGS sequence"/>
</dbReference>
<dbReference type="EMBL" id="JABFTT010000005">
    <property type="protein sequence ID" value="MCE8020169.1"/>
    <property type="molecule type" value="Genomic_DNA"/>
</dbReference>
<accession>A0ABS9AEL0</accession>
<dbReference type="RefSeq" id="WP_234273528.1">
    <property type="nucleotide sequence ID" value="NZ_JABFTT010000005.1"/>
</dbReference>
<evidence type="ECO:0000313" key="1">
    <source>
        <dbReference type="EMBL" id="MCE8020169.1"/>
    </source>
</evidence>